<dbReference type="GO" id="GO:0000155">
    <property type="term" value="F:phosphorelay sensor kinase activity"/>
    <property type="evidence" value="ECO:0007669"/>
    <property type="project" value="InterPro"/>
</dbReference>
<dbReference type="EMBL" id="FLUN01000001">
    <property type="protein sequence ID" value="SBV95512.1"/>
    <property type="molecule type" value="Genomic_DNA"/>
</dbReference>
<evidence type="ECO:0000256" key="1">
    <source>
        <dbReference type="ARBA" id="ARBA00000085"/>
    </source>
</evidence>
<dbReference type="PANTHER" id="PTHR45453">
    <property type="entry name" value="PHOSPHATE REGULON SENSOR PROTEIN PHOR"/>
    <property type="match status" value="1"/>
</dbReference>
<sequence>MIRKLKRKFILTNMLLVSIVLAVVFAVLVGSNYQQSVNQSVSAMRMALKWSDEAPPPRFEFNFNSAPPLEGENGSRNGGRIFSMVPVFSVTVDANGTISAIQSGNNVTVSDEALNEAVDQALASGLEEGSLSRLNLRFLIERTGGSTRIAFADRTQEWESLQRILLTSLPVGAGALLVFFLVSLFLSKLSVRPVETAWEQQRQFVADASHELKTPLTVILANSGILLSHKSDTLEHQAKWVEYIQEEAKRMKGLVEDMLFLAKSDAARSGAVRASVPISELVTGCVLLFESVAFESGVALESDVTPGLTFSGDEGQLRRLTMILLDNACKYAGDRGRVDVHLTRSQEKLKLTVRNTGTPIPPEHLEHLFERFYRADSARSRDAGGFGLGLAIAKSIVDGHKGKISVTSTETEGTVFTVLFPVGK</sequence>
<dbReference type="InterPro" id="IPR050351">
    <property type="entry name" value="BphY/WalK/GraS-like"/>
</dbReference>
<organism evidence="11">
    <name type="scientific">uncultured Eubacteriales bacterium</name>
    <dbReference type="NCBI Taxonomy" id="172733"/>
    <lineage>
        <taxon>Bacteria</taxon>
        <taxon>Bacillati</taxon>
        <taxon>Bacillota</taxon>
        <taxon>Clostridia</taxon>
        <taxon>Eubacteriales</taxon>
        <taxon>environmental samples</taxon>
    </lineage>
</organism>
<evidence type="ECO:0000256" key="2">
    <source>
        <dbReference type="ARBA" id="ARBA00004370"/>
    </source>
</evidence>
<feature type="domain" description="Histidine kinase" evidence="10">
    <location>
        <begin position="207"/>
        <end position="424"/>
    </location>
</feature>
<dbReference type="GO" id="GO:0016036">
    <property type="term" value="P:cellular response to phosphate starvation"/>
    <property type="evidence" value="ECO:0007669"/>
    <property type="project" value="TreeGrafter"/>
</dbReference>
<evidence type="ECO:0000256" key="3">
    <source>
        <dbReference type="ARBA" id="ARBA00012438"/>
    </source>
</evidence>
<dbReference type="InterPro" id="IPR036890">
    <property type="entry name" value="HATPase_C_sf"/>
</dbReference>
<comment type="catalytic activity">
    <reaction evidence="1">
        <text>ATP + protein L-histidine = ADP + protein N-phospho-L-histidine.</text>
        <dbReference type="EC" id="2.7.13.3"/>
    </reaction>
</comment>
<evidence type="ECO:0000256" key="5">
    <source>
        <dbReference type="ARBA" id="ARBA00022679"/>
    </source>
</evidence>
<evidence type="ECO:0000259" key="10">
    <source>
        <dbReference type="PROSITE" id="PS50109"/>
    </source>
</evidence>
<dbReference type="EC" id="2.7.13.3" evidence="3"/>
<dbReference type="InterPro" id="IPR003661">
    <property type="entry name" value="HisK_dim/P_dom"/>
</dbReference>
<dbReference type="PANTHER" id="PTHR45453:SF1">
    <property type="entry name" value="PHOSPHATE REGULON SENSOR PROTEIN PHOR"/>
    <property type="match status" value="1"/>
</dbReference>
<dbReference type="FunFam" id="3.30.565.10:FF:000006">
    <property type="entry name" value="Sensor histidine kinase WalK"/>
    <property type="match status" value="1"/>
</dbReference>
<dbReference type="PROSITE" id="PS50109">
    <property type="entry name" value="HIS_KIN"/>
    <property type="match status" value="1"/>
</dbReference>
<dbReference type="Pfam" id="PF02518">
    <property type="entry name" value="HATPase_c"/>
    <property type="match status" value="1"/>
</dbReference>
<dbReference type="InterPro" id="IPR036097">
    <property type="entry name" value="HisK_dim/P_sf"/>
</dbReference>
<reference evidence="11" key="1">
    <citation type="submission" date="2016-04" db="EMBL/GenBank/DDBJ databases">
        <authorList>
            <person name="Evans L.H."/>
            <person name="Alamgir A."/>
            <person name="Owens N."/>
            <person name="Weber N.D."/>
            <person name="Virtaneva K."/>
            <person name="Barbian K."/>
            <person name="Babar A."/>
            <person name="Rosenke K."/>
        </authorList>
    </citation>
    <scope>NUCLEOTIDE SEQUENCE</scope>
    <source>
        <strain evidence="11">86</strain>
    </source>
</reference>
<dbReference type="SMART" id="SM00388">
    <property type="entry name" value="HisKA"/>
    <property type="match status" value="1"/>
</dbReference>
<keyword evidence="7" id="KW-0902">Two-component regulatory system</keyword>
<dbReference type="AlphaFoldDB" id="A0A212J7V2"/>
<evidence type="ECO:0000256" key="4">
    <source>
        <dbReference type="ARBA" id="ARBA00022553"/>
    </source>
</evidence>
<keyword evidence="5" id="KW-0808">Transferase</keyword>
<keyword evidence="9" id="KW-1133">Transmembrane helix</keyword>
<evidence type="ECO:0000256" key="9">
    <source>
        <dbReference type="SAM" id="Phobius"/>
    </source>
</evidence>
<dbReference type="SUPFAM" id="SSF47384">
    <property type="entry name" value="Homodimeric domain of signal transducing histidine kinase"/>
    <property type="match status" value="1"/>
</dbReference>
<dbReference type="PRINTS" id="PR00344">
    <property type="entry name" value="BCTRLSENSOR"/>
</dbReference>
<dbReference type="GO" id="GO:0005886">
    <property type="term" value="C:plasma membrane"/>
    <property type="evidence" value="ECO:0007669"/>
    <property type="project" value="TreeGrafter"/>
</dbReference>
<comment type="subcellular location">
    <subcellularLocation>
        <location evidence="2">Membrane</location>
    </subcellularLocation>
</comment>
<proteinExistence type="predicted"/>
<dbReference type="Gene3D" id="1.10.287.130">
    <property type="match status" value="1"/>
</dbReference>
<dbReference type="Gene3D" id="3.30.565.10">
    <property type="entry name" value="Histidine kinase-like ATPase, C-terminal domain"/>
    <property type="match status" value="1"/>
</dbReference>
<dbReference type="GO" id="GO:0004721">
    <property type="term" value="F:phosphoprotein phosphatase activity"/>
    <property type="evidence" value="ECO:0007669"/>
    <property type="project" value="TreeGrafter"/>
</dbReference>
<protein>
    <recommendedName>
        <fullName evidence="3">histidine kinase</fullName>
        <ecNumber evidence="3">2.7.13.3</ecNumber>
    </recommendedName>
</protein>
<dbReference type="CDD" id="cd00075">
    <property type="entry name" value="HATPase"/>
    <property type="match status" value="1"/>
</dbReference>
<dbReference type="CDD" id="cd00082">
    <property type="entry name" value="HisKA"/>
    <property type="match status" value="1"/>
</dbReference>
<gene>
    <name evidence="11" type="ORF">KL86CLO1_10656</name>
</gene>
<evidence type="ECO:0000256" key="8">
    <source>
        <dbReference type="ARBA" id="ARBA00023136"/>
    </source>
</evidence>
<keyword evidence="9" id="KW-0812">Transmembrane</keyword>
<dbReference type="Pfam" id="PF00512">
    <property type="entry name" value="HisKA"/>
    <property type="match status" value="1"/>
</dbReference>
<dbReference type="InterPro" id="IPR003594">
    <property type="entry name" value="HATPase_dom"/>
</dbReference>
<keyword evidence="6 11" id="KW-0418">Kinase</keyword>
<keyword evidence="8 9" id="KW-0472">Membrane</keyword>
<dbReference type="SMART" id="SM00387">
    <property type="entry name" value="HATPase_c"/>
    <property type="match status" value="1"/>
</dbReference>
<keyword evidence="4" id="KW-0597">Phosphoprotein</keyword>
<dbReference type="InterPro" id="IPR004358">
    <property type="entry name" value="Sig_transdc_His_kin-like_C"/>
</dbReference>
<evidence type="ECO:0000256" key="7">
    <source>
        <dbReference type="ARBA" id="ARBA00023012"/>
    </source>
</evidence>
<dbReference type="SUPFAM" id="SSF55874">
    <property type="entry name" value="ATPase domain of HSP90 chaperone/DNA topoisomerase II/histidine kinase"/>
    <property type="match status" value="1"/>
</dbReference>
<dbReference type="FunFam" id="1.10.287.130:FF:000001">
    <property type="entry name" value="Two-component sensor histidine kinase"/>
    <property type="match status" value="1"/>
</dbReference>
<name>A0A212J7V2_9FIRM</name>
<evidence type="ECO:0000256" key="6">
    <source>
        <dbReference type="ARBA" id="ARBA00022777"/>
    </source>
</evidence>
<feature type="transmembrane region" description="Helical" evidence="9">
    <location>
        <begin position="164"/>
        <end position="186"/>
    </location>
</feature>
<evidence type="ECO:0000313" key="11">
    <source>
        <dbReference type="EMBL" id="SBV95512.1"/>
    </source>
</evidence>
<dbReference type="InterPro" id="IPR005467">
    <property type="entry name" value="His_kinase_dom"/>
</dbReference>
<accession>A0A212J7V2</accession>